<dbReference type="eggNOG" id="COG1533">
    <property type="taxonomic scope" value="Bacteria"/>
</dbReference>
<dbReference type="Proteomes" id="UP000008888">
    <property type="component" value="Chromosome"/>
</dbReference>
<dbReference type="InterPro" id="IPR049539">
    <property type="entry name" value="SPL"/>
</dbReference>
<dbReference type="STRING" id="857087.Metme_0388"/>
<dbReference type="GO" id="GO:0051539">
    <property type="term" value="F:4 iron, 4 sulfur cluster binding"/>
    <property type="evidence" value="ECO:0007669"/>
    <property type="project" value="TreeGrafter"/>
</dbReference>
<dbReference type="PANTHER" id="PTHR37822">
    <property type="entry name" value="SPORE PHOTOPRODUCT LYASE-RELATED"/>
    <property type="match status" value="1"/>
</dbReference>
<evidence type="ECO:0000313" key="2">
    <source>
        <dbReference type="Proteomes" id="UP000008888"/>
    </source>
</evidence>
<proteinExistence type="predicted"/>
<reference key="2">
    <citation type="submission" date="2011-05" db="EMBL/GenBank/DDBJ databases">
        <title>Complete genome sequence of the aerobic marine methanotroph Methylomonas methanica MC09.</title>
        <authorList>
            <person name="Boden R."/>
            <person name="Cunliffe M."/>
            <person name="Scanlan J."/>
            <person name="Moussard H."/>
            <person name="Kits K.D."/>
            <person name="Klotz M."/>
            <person name="Jetten M."/>
            <person name="Vuilleumier S."/>
            <person name="Han J."/>
            <person name="Peters L."/>
            <person name="Mikhailova N."/>
            <person name="Teshima H."/>
            <person name="Tapia R."/>
            <person name="Kyrpides N."/>
            <person name="Ivanova N."/>
            <person name="Pagani I."/>
            <person name="Cheng J.-F."/>
            <person name="Goodwin L."/>
            <person name="Han C."/>
            <person name="Hauser L."/>
            <person name="Land M."/>
            <person name="Lapidus A."/>
            <person name="Lucas S."/>
            <person name="Pitluck S."/>
            <person name="Woyke T."/>
            <person name="Stein L.Y."/>
            <person name="Murrell C."/>
        </authorList>
    </citation>
    <scope>NUCLEOTIDE SEQUENCE</scope>
    <source>
        <strain>MC09</strain>
    </source>
</reference>
<protein>
    <submittedName>
        <fullName evidence="1">Putative DNA repair photolyase</fullName>
    </submittedName>
</protein>
<dbReference type="KEGG" id="mmt:Metme_0388"/>
<keyword evidence="1" id="KW-0456">Lyase</keyword>
<dbReference type="PANTHER" id="PTHR37822:SF2">
    <property type="entry name" value="SPORE PHOTOPRODUCT LYASE"/>
    <property type="match status" value="1"/>
</dbReference>
<dbReference type="EMBL" id="CP002738">
    <property type="protein sequence ID" value="AEF98833.1"/>
    <property type="molecule type" value="Genomic_DNA"/>
</dbReference>
<dbReference type="RefSeq" id="WP_013817106.1">
    <property type="nucleotide sequence ID" value="NC_015572.1"/>
</dbReference>
<reference evidence="1 2" key="1">
    <citation type="journal article" date="2011" name="J. Bacteriol.">
        <title>Complete Genome Sequence of the Aerobic Marine Methanotroph Methylomonas methanica MC09.</title>
        <authorList>
            <person name="Boden R."/>
            <person name="Cunliffe M."/>
            <person name="Scanlan J."/>
            <person name="Moussard H."/>
            <person name="Kits K.D."/>
            <person name="Klotz M.G."/>
            <person name="Jetten M.S."/>
            <person name="Vuilleumier S."/>
            <person name="Han J."/>
            <person name="Peters L."/>
            <person name="Mikhailova N."/>
            <person name="Teshima H."/>
            <person name="Tapia R."/>
            <person name="Kyrpides N."/>
            <person name="Ivanova N."/>
            <person name="Pagani I."/>
            <person name="Cheng J.F."/>
            <person name="Goodwin L."/>
            <person name="Han C."/>
            <person name="Hauser L."/>
            <person name="Land M.L."/>
            <person name="Lapidus A."/>
            <person name="Lucas S."/>
            <person name="Pitluck S."/>
            <person name="Woyke T."/>
            <person name="Stein L."/>
            <person name="Murrell J.C."/>
        </authorList>
    </citation>
    <scope>NUCLEOTIDE SEQUENCE [LARGE SCALE GENOMIC DNA]</scope>
    <source>
        <strain evidence="1 2">MC09</strain>
    </source>
</reference>
<dbReference type="Pfam" id="PF20903">
    <property type="entry name" value="SPL"/>
    <property type="match status" value="1"/>
</dbReference>
<reference evidence="2" key="3">
    <citation type="submission" date="2011-05" db="EMBL/GenBank/DDBJ databases">
        <title>Complete sequence of Methylomonas methanica MC09.</title>
        <authorList>
            <consortium name="US DOE Joint Genome Institute"/>
            <person name="Lucas S."/>
            <person name="Han J."/>
            <person name="Lapidus A."/>
            <person name="Cheng J.-F."/>
            <person name="Goodwin L."/>
            <person name="Pitluck S."/>
            <person name="Peters L."/>
            <person name="Mikhailova N."/>
            <person name="Teshima H."/>
            <person name="Han C."/>
            <person name="Tapia R."/>
            <person name="Land M."/>
            <person name="Hauser L."/>
            <person name="Kyrpides N."/>
            <person name="Ivanova N."/>
            <person name="Pagani I."/>
            <person name="Stein L."/>
            <person name="Woyke T."/>
        </authorList>
    </citation>
    <scope>NUCLEOTIDE SEQUENCE [LARGE SCALE GENOMIC DNA]</scope>
    <source>
        <strain evidence="2">MC09</strain>
    </source>
</reference>
<name>G0A1E0_METMM</name>
<organism evidence="1 2">
    <name type="scientific">Methylomonas methanica (strain DSM 25384 / MC09)</name>
    <dbReference type="NCBI Taxonomy" id="857087"/>
    <lineage>
        <taxon>Bacteria</taxon>
        <taxon>Pseudomonadati</taxon>
        <taxon>Pseudomonadota</taxon>
        <taxon>Gammaproteobacteria</taxon>
        <taxon>Methylococcales</taxon>
        <taxon>Methylococcaceae</taxon>
        <taxon>Methylomonas</taxon>
    </lineage>
</organism>
<evidence type="ECO:0000313" key="1">
    <source>
        <dbReference type="EMBL" id="AEF98833.1"/>
    </source>
</evidence>
<dbReference type="HOGENOM" id="CLU_030330_0_0_6"/>
<dbReference type="Gene3D" id="3.40.50.12110">
    <property type="match status" value="1"/>
</dbReference>
<accession>G0A1E0</accession>
<keyword evidence="2" id="KW-1185">Reference proteome</keyword>
<gene>
    <name evidence="1" type="ordered locus">Metme_0388</name>
</gene>
<dbReference type="GO" id="GO:0003913">
    <property type="term" value="F:DNA photolyase activity"/>
    <property type="evidence" value="ECO:0007669"/>
    <property type="project" value="TreeGrafter"/>
</dbReference>
<dbReference type="OrthoDB" id="9783671at2"/>
<sequence>MIDTLYIESAVAEHPRVSAIRQRFPEARVIPCERYGEVFNPKAQNFRLQKQKPALIMAHKHQKFVLPAPPGYGIGGERNYYFSHMLNCLYDCRYCFLQGMYQSANYVLFVNYEDFQQQIRDICLESPEEAIYFFSGYDCDSLAFEPVTGFADAFLPVFAELPNAWLELRTKSTQIRGLLNRPALPRCVVAFSLSPDSLAGKVEAKAPSLIKRIEAAAKLQQHGWQIGLRFDPLIYQHDYQEQYRQLFSQVFSVIDAEALHSVSLGVFRLPEHFFKKMHKLYPEERLFASPLESASGMVSYKAELEQAMMKDCGELLLQYIPQERFFQCRL</sequence>
<dbReference type="GO" id="GO:0042601">
    <property type="term" value="C:endospore-forming forespore"/>
    <property type="evidence" value="ECO:0007669"/>
    <property type="project" value="TreeGrafter"/>
</dbReference>
<dbReference type="Gene3D" id="3.80.30.30">
    <property type="match status" value="1"/>
</dbReference>
<dbReference type="GO" id="GO:1904047">
    <property type="term" value="F:S-adenosyl-L-methionine binding"/>
    <property type="evidence" value="ECO:0007669"/>
    <property type="project" value="TreeGrafter"/>
</dbReference>
<dbReference type="AlphaFoldDB" id="G0A1E0"/>